<dbReference type="AlphaFoldDB" id="A0A918XUI4"/>
<evidence type="ECO:0000313" key="1">
    <source>
        <dbReference type="EMBL" id="GHD57249.1"/>
    </source>
</evidence>
<protein>
    <recommendedName>
        <fullName evidence="3">2OG-Fe(II) oxygenase superfamily protein</fullName>
    </recommendedName>
</protein>
<accession>A0A918XUI4</accession>
<evidence type="ECO:0000313" key="2">
    <source>
        <dbReference type="Proteomes" id="UP000630353"/>
    </source>
</evidence>
<sequence length="252" mass="27427">MESTAALDAFELADSTTWSNDLLESDVEHVVGRIRSCSLAGGPFDHLIVPDFLPADLFAGVGAALADMPTGFQRSSAVLTAYQVPVRHLTPATRRLRAVLTDHLVAQTVLDTFAHVLAPLMDDGRHPGGWPAITPQRIFPRVELMRDTEAMVLPPHTDSHGRLVAALVYFPVSGGGADLGTRFYRPLDPALSCDGRRCHDFSQFEEAGRAPYAANSLCLFARTDTSFHGLPALARGSDRRAVQWSLLRNGHF</sequence>
<gene>
    <name evidence="1" type="ORF">GCM10017083_38470</name>
</gene>
<organism evidence="1 2">
    <name type="scientific">Thalassobaculum fulvum</name>
    <dbReference type="NCBI Taxonomy" id="1633335"/>
    <lineage>
        <taxon>Bacteria</taxon>
        <taxon>Pseudomonadati</taxon>
        <taxon>Pseudomonadota</taxon>
        <taxon>Alphaproteobacteria</taxon>
        <taxon>Rhodospirillales</taxon>
        <taxon>Thalassobaculaceae</taxon>
        <taxon>Thalassobaculum</taxon>
    </lineage>
</organism>
<evidence type="ECO:0008006" key="3">
    <source>
        <dbReference type="Google" id="ProtNLM"/>
    </source>
</evidence>
<keyword evidence="2" id="KW-1185">Reference proteome</keyword>
<reference evidence="1" key="1">
    <citation type="journal article" date="2014" name="Int. J. Syst. Evol. Microbiol.">
        <title>Complete genome sequence of Corynebacterium casei LMG S-19264T (=DSM 44701T), isolated from a smear-ripened cheese.</title>
        <authorList>
            <consortium name="US DOE Joint Genome Institute (JGI-PGF)"/>
            <person name="Walter F."/>
            <person name="Albersmeier A."/>
            <person name="Kalinowski J."/>
            <person name="Ruckert C."/>
        </authorList>
    </citation>
    <scope>NUCLEOTIDE SEQUENCE</scope>
    <source>
        <strain evidence="1">KCTC 42651</strain>
    </source>
</reference>
<proteinExistence type="predicted"/>
<reference evidence="1" key="2">
    <citation type="submission" date="2020-09" db="EMBL/GenBank/DDBJ databases">
        <authorList>
            <person name="Sun Q."/>
            <person name="Kim S."/>
        </authorList>
    </citation>
    <scope>NUCLEOTIDE SEQUENCE</scope>
    <source>
        <strain evidence="1">KCTC 42651</strain>
    </source>
</reference>
<dbReference type="RefSeq" id="WP_189992642.1">
    <property type="nucleotide sequence ID" value="NZ_BMZS01000009.1"/>
</dbReference>
<dbReference type="EMBL" id="BMZS01000009">
    <property type="protein sequence ID" value="GHD57249.1"/>
    <property type="molecule type" value="Genomic_DNA"/>
</dbReference>
<name>A0A918XUI4_9PROT</name>
<comment type="caution">
    <text evidence="1">The sequence shown here is derived from an EMBL/GenBank/DDBJ whole genome shotgun (WGS) entry which is preliminary data.</text>
</comment>
<dbReference type="Proteomes" id="UP000630353">
    <property type="component" value="Unassembled WGS sequence"/>
</dbReference>